<dbReference type="PANTHER" id="PTHR11414:SF21">
    <property type="entry name" value="CYSTATIN 14A, TANDEM DUPLICATE 1-RELATED"/>
    <property type="match status" value="1"/>
</dbReference>
<reference evidence="8" key="1">
    <citation type="submission" date="2012-04" db="EMBL/GenBank/DDBJ databases">
        <title>Identification and characterization of a cystatin gene from Portunus trituberculatus.</title>
        <authorList>
            <person name="Li P."/>
            <person name="Wang J.-X."/>
            <person name="Shen W."/>
        </authorList>
    </citation>
    <scope>NUCLEOTIDE SEQUENCE</scope>
</reference>
<feature type="signal peptide" evidence="6">
    <location>
        <begin position="1"/>
        <end position="19"/>
    </location>
</feature>
<dbReference type="KEGG" id="ptru:123509571"/>
<dbReference type="Gene3D" id="3.10.450.10">
    <property type="match status" value="1"/>
</dbReference>
<dbReference type="InterPro" id="IPR046350">
    <property type="entry name" value="Cystatin_sf"/>
</dbReference>
<dbReference type="InterPro" id="IPR001713">
    <property type="entry name" value="Prot_inh_stefin"/>
</dbReference>
<evidence type="ECO:0000256" key="5">
    <source>
        <dbReference type="ARBA" id="ARBA00022704"/>
    </source>
</evidence>
<feature type="chain" id="PRO_5003706784" evidence="6">
    <location>
        <begin position="20"/>
        <end position="123"/>
    </location>
</feature>
<evidence type="ECO:0000313" key="8">
    <source>
        <dbReference type="EMBL" id="AFN44699.1"/>
    </source>
</evidence>
<keyword evidence="5" id="KW-0789">Thiol protease inhibitor</keyword>
<protein>
    <submittedName>
        <fullName evidence="8">Cystatin A</fullName>
    </submittedName>
</protein>
<evidence type="ECO:0000256" key="6">
    <source>
        <dbReference type="SAM" id="SignalP"/>
    </source>
</evidence>
<dbReference type="InterPro" id="IPR000010">
    <property type="entry name" value="Cystatin_dom"/>
</dbReference>
<dbReference type="AlphaFoldDB" id="I6XU08"/>
<evidence type="ECO:0000256" key="2">
    <source>
        <dbReference type="ARBA" id="ARBA00009403"/>
    </source>
</evidence>
<dbReference type="Pfam" id="PF00031">
    <property type="entry name" value="Cystatin"/>
    <property type="match status" value="1"/>
</dbReference>
<dbReference type="PANTHER" id="PTHR11414">
    <property type="entry name" value="CYSTATIN FAMILY MEMBER"/>
    <property type="match status" value="1"/>
</dbReference>
<dbReference type="SUPFAM" id="SSF54403">
    <property type="entry name" value="Cystatin/monellin"/>
    <property type="match status" value="1"/>
</dbReference>
<dbReference type="FunFam" id="3.10.450.10:FF:000001">
    <property type="entry name" value="Cystatin-A"/>
    <property type="match status" value="1"/>
</dbReference>
<dbReference type="CDD" id="cd00042">
    <property type="entry name" value="CY"/>
    <property type="match status" value="1"/>
</dbReference>
<keyword evidence="6" id="KW-0732">Signal</keyword>
<dbReference type="RefSeq" id="XP_045119876.1">
    <property type="nucleotide sequence ID" value="XM_045263941.1"/>
</dbReference>
<dbReference type="GeneID" id="123509571"/>
<evidence type="ECO:0000259" key="7">
    <source>
        <dbReference type="Pfam" id="PF00031"/>
    </source>
</evidence>
<dbReference type="OrthoDB" id="2429551at2759"/>
<sequence length="123" mass="13751">MTLRLCSVLFLTMVLVGECVEGLGMMVPGGTSPEKSPTPEVQAMVDAVKPQVEERLGRQVDQMTLLGFKTQVVAGINYFAKVDIGEDDVVHLRIYKGFDQNVELHGMHYPKGRTHPIEYIEQF</sequence>
<keyword evidence="4" id="KW-0646">Protease inhibitor</keyword>
<accession>I6XU08</accession>
<dbReference type="GO" id="GO:0005829">
    <property type="term" value="C:cytosol"/>
    <property type="evidence" value="ECO:0007669"/>
    <property type="project" value="TreeGrafter"/>
</dbReference>
<evidence type="ECO:0000256" key="1">
    <source>
        <dbReference type="ARBA" id="ARBA00004496"/>
    </source>
</evidence>
<evidence type="ECO:0000256" key="3">
    <source>
        <dbReference type="ARBA" id="ARBA00022490"/>
    </source>
</evidence>
<proteinExistence type="inferred from homology"/>
<organism evidence="8">
    <name type="scientific">Portunus trituberculatus</name>
    <name type="common">Swimming crab</name>
    <name type="synonym">Neptunus trituberculatus</name>
    <dbReference type="NCBI Taxonomy" id="210409"/>
    <lineage>
        <taxon>Eukaryota</taxon>
        <taxon>Metazoa</taxon>
        <taxon>Ecdysozoa</taxon>
        <taxon>Arthropoda</taxon>
        <taxon>Crustacea</taxon>
        <taxon>Multicrustacea</taxon>
        <taxon>Malacostraca</taxon>
        <taxon>Eumalacostraca</taxon>
        <taxon>Eucarida</taxon>
        <taxon>Decapoda</taxon>
        <taxon>Pleocyemata</taxon>
        <taxon>Brachyura</taxon>
        <taxon>Eubrachyura</taxon>
        <taxon>Portunoidea</taxon>
        <taxon>Portunidae</taxon>
        <taxon>Portuninae</taxon>
        <taxon>Portunus</taxon>
    </lineage>
</organism>
<comment type="similarity">
    <text evidence="2">Belongs to the cystatin family.</text>
</comment>
<name>I6XU08_PORTR</name>
<dbReference type="EMBL" id="JQ950686">
    <property type="protein sequence ID" value="AFN44699.1"/>
    <property type="molecule type" value="Genomic_DNA"/>
</dbReference>
<dbReference type="GO" id="GO:0004869">
    <property type="term" value="F:cysteine-type endopeptidase inhibitor activity"/>
    <property type="evidence" value="ECO:0007669"/>
    <property type="project" value="UniProtKB-KW"/>
</dbReference>
<dbReference type="PRINTS" id="PR00295">
    <property type="entry name" value="STEFINA"/>
</dbReference>
<keyword evidence="3" id="KW-0963">Cytoplasm</keyword>
<comment type="subcellular location">
    <subcellularLocation>
        <location evidence="1">Cytoplasm</location>
    </subcellularLocation>
</comment>
<evidence type="ECO:0000256" key="4">
    <source>
        <dbReference type="ARBA" id="ARBA00022690"/>
    </source>
</evidence>
<feature type="domain" description="Cystatin" evidence="7">
    <location>
        <begin position="29"/>
        <end position="97"/>
    </location>
</feature>